<dbReference type="GeneID" id="77946181"/>
<sequence>MSDIRVNRWLHQSGTGGVYQDSSGRVGIGTSVPTSALDIQSGSIKIGSNTLSSSGVSTFTNIVVSSGSTAVPSISPTGDSNTGIFFPAADTVAIGEGGVEVLRVDSSSNIGINSTSPARKLDVVDSGASGSVIRSRVTTNNGGYLAYEALNSSGTSVFSVTHNGRINLSENIVFASGQGLDFSATSDGSGTMSSELLADYEEGIWTPRISGTGGGDYTPGANNLGRYVKVGKIVTASATIHWTAAVTPYIGNFIVSGLPYAALSVSNYRAAGSIPGQVVGVYASGSYNMLKAGIDGSNSFVYIVMASETITSSSNYSHTPTVLSSGTLYGFTITYVSN</sequence>
<dbReference type="KEGG" id="vg:77946181"/>
<proteinExistence type="predicted"/>
<protein>
    <submittedName>
        <fullName evidence="1">Endosialidase</fullName>
    </submittedName>
</protein>
<accession>A0A879R2Y7</accession>
<organism evidence="1 2">
    <name type="scientific">Synechococcus phage S-SRM01</name>
    <dbReference type="NCBI Taxonomy" id="2781608"/>
    <lineage>
        <taxon>Viruses</taxon>
        <taxon>Duplodnaviria</taxon>
        <taxon>Heunggongvirae</taxon>
        <taxon>Uroviricota</taxon>
        <taxon>Caudoviricetes</taxon>
        <taxon>Pantevenvirales</taxon>
        <taxon>Kyanoviridae</taxon>
        <taxon>Serangoonvirus</taxon>
        <taxon>Serangoonvirus essarone</taxon>
    </lineage>
</organism>
<name>A0A879R2Y7_9CAUD</name>
<dbReference type="RefSeq" id="YP_010669986.1">
    <property type="nucleotide sequence ID" value="NC_070963.1"/>
</dbReference>
<evidence type="ECO:0000313" key="1">
    <source>
        <dbReference type="EMBL" id="QPX47976.1"/>
    </source>
</evidence>
<dbReference type="Proteomes" id="UP000664915">
    <property type="component" value="Segment"/>
</dbReference>
<evidence type="ECO:0000313" key="2">
    <source>
        <dbReference type="Proteomes" id="UP000664915"/>
    </source>
</evidence>
<dbReference type="EMBL" id="MW015081">
    <property type="protein sequence ID" value="QPX47976.1"/>
    <property type="molecule type" value="Genomic_DNA"/>
</dbReference>
<reference evidence="1" key="1">
    <citation type="submission" date="2020-09" db="EMBL/GenBank/DDBJ databases">
        <authorList>
            <person name="Zhang D."/>
            <person name="Hatherill J.R."/>
            <person name="Ramirez J.F."/>
            <person name="Edinger B."/>
            <person name="Balarin R."/>
            <person name="Sullivan A."/>
            <person name="Humpal K.M."/>
            <person name="Guseva A."/>
            <person name="Butela K.A."/>
            <person name="Garlena R.A."/>
            <person name="Russell D.A."/>
            <person name="Pope W.H."/>
            <person name="Jacobs-Sera D."/>
            <person name="Hatfull G.F."/>
        </authorList>
    </citation>
    <scope>NUCLEOTIDE SEQUENCE</scope>
</reference>
<keyword evidence="2" id="KW-1185">Reference proteome</keyword>